<dbReference type="PANTHER" id="PTHR47359:SF3">
    <property type="entry name" value="NLP_P60 DOMAIN-CONTAINING PROTEIN-RELATED"/>
    <property type="match status" value="1"/>
</dbReference>
<dbReference type="Gene3D" id="3.90.1720.10">
    <property type="entry name" value="endopeptidase domain like (from Nostoc punctiforme)"/>
    <property type="match status" value="1"/>
</dbReference>
<evidence type="ECO:0000256" key="5">
    <source>
        <dbReference type="SAM" id="Coils"/>
    </source>
</evidence>
<comment type="similarity">
    <text evidence="1">Belongs to the peptidase C40 family.</text>
</comment>
<dbReference type="InterPro" id="IPR038765">
    <property type="entry name" value="Papain-like_cys_pep_sf"/>
</dbReference>
<name>A0A561UT81_9ACTN</name>
<dbReference type="Proteomes" id="UP000318186">
    <property type="component" value="Unassembled WGS sequence"/>
</dbReference>
<keyword evidence="4" id="KW-0788">Thiol protease</keyword>
<keyword evidence="3 7" id="KW-0378">Hydrolase</keyword>
<evidence type="ECO:0000313" key="8">
    <source>
        <dbReference type="Proteomes" id="UP000318186"/>
    </source>
</evidence>
<comment type="caution">
    <text evidence="7">The sequence shown here is derived from an EMBL/GenBank/DDBJ whole genome shotgun (WGS) entry which is preliminary data.</text>
</comment>
<feature type="domain" description="NlpC/P60" evidence="6">
    <location>
        <begin position="252"/>
        <end position="366"/>
    </location>
</feature>
<feature type="coiled-coil region" evidence="5">
    <location>
        <begin position="66"/>
        <end position="114"/>
    </location>
</feature>
<keyword evidence="2" id="KW-0645">Protease</keyword>
<dbReference type="Pfam" id="PF00877">
    <property type="entry name" value="NLPC_P60"/>
    <property type="match status" value="1"/>
</dbReference>
<dbReference type="SUPFAM" id="SSF54001">
    <property type="entry name" value="Cysteine proteinases"/>
    <property type="match status" value="1"/>
</dbReference>
<evidence type="ECO:0000256" key="4">
    <source>
        <dbReference type="ARBA" id="ARBA00022807"/>
    </source>
</evidence>
<evidence type="ECO:0000313" key="7">
    <source>
        <dbReference type="EMBL" id="TWG02576.1"/>
    </source>
</evidence>
<reference evidence="7 8" key="1">
    <citation type="submission" date="2019-06" db="EMBL/GenBank/DDBJ databases">
        <title>Sequencing the genomes of 1000 actinobacteria strains.</title>
        <authorList>
            <person name="Klenk H.-P."/>
        </authorList>
    </citation>
    <scope>NUCLEOTIDE SEQUENCE [LARGE SCALE GENOMIC DNA]</scope>
    <source>
        <strain evidence="7 8">DSM 42059</strain>
    </source>
</reference>
<dbReference type="PANTHER" id="PTHR47359">
    <property type="entry name" value="PEPTIDOGLYCAN DL-ENDOPEPTIDASE CWLO"/>
    <property type="match status" value="1"/>
</dbReference>
<proteinExistence type="inferred from homology"/>
<evidence type="ECO:0000259" key="6">
    <source>
        <dbReference type="PROSITE" id="PS51935"/>
    </source>
</evidence>
<dbReference type="PROSITE" id="PS51935">
    <property type="entry name" value="NLPC_P60"/>
    <property type="match status" value="1"/>
</dbReference>
<evidence type="ECO:0000256" key="1">
    <source>
        <dbReference type="ARBA" id="ARBA00007074"/>
    </source>
</evidence>
<dbReference type="InterPro" id="IPR051794">
    <property type="entry name" value="PG_Endopeptidase_C40"/>
</dbReference>
<feature type="coiled-coil region" evidence="5">
    <location>
        <begin position="168"/>
        <end position="223"/>
    </location>
</feature>
<dbReference type="AlphaFoldDB" id="A0A561UT81"/>
<dbReference type="GO" id="GO:0006508">
    <property type="term" value="P:proteolysis"/>
    <property type="evidence" value="ECO:0007669"/>
    <property type="project" value="UniProtKB-KW"/>
</dbReference>
<protein>
    <submittedName>
        <fullName evidence="7">Cell wall-associated NlpC family hydrolase</fullName>
    </submittedName>
</protein>
<organism evidence="7 8">
    <name type="scientific">Streptomyces brevispora</name>
    <dbReference type="NCBI Taxonomy" id="887462"/>
    <lineage>
        <taxon>Bacteria</taxon>
        <taxon>Bacillati</taxon>
        <taxon>Actinomycetota</taxon>
        <taxon>Actinomycetes</taxon>
        <taxon>Kitasatosporales</taxon>
        <taxon>Streptomycetaceae</taxon>
        <taxon>Streptomyces</taxon>
    </lineage>
</organism>
<sequence>MICAEPGIDVPHSPVGGSRKKELAFVASHRRPKHPSRARVTVLTATAAAAVALTSQAAHADPKPTKSEVKEKVDKLYHEAEVATEQYSGAKEKQEKLEKQVGALQDKVARGQQELNTLRSGLGSLAAAQYRSGGIDPSVQLFLASDPDSFLDKASALDQLTAKQAESMTKIQEKQRSLAQERKEAQDKLNDLADVRKTLGEKKKQQQGKLAEARKVLNTLTAAERAKIREDDVRASRAAGDRVELGNEVPASARGGAALQAGSTQVGKPYVSGGTGPNSFDCSGLTQWAYAQAGVQITRTTYTQINEGTMIGRSALKPGDLVFFNNTSHVALYAGNNTVLHAPKPGAVVRYESMDTIGSFQMGRRI</sequence>
<dbReference type="GO" id="GO:0008234">
    <property type="term" value="F:cysteine-type peptidase activity"/>
    <property type="evidence" value="ECO:0007669"/>
    <property type="project" value="UniProtKB-KW"/>
</dbReference>
<evidence type="ECO:0000256" key="2">
    <source>
        <dbReference type="ARBA" id="ARBA00022670"/>
    </source>
</evidence>
<keyword evidence="5" id="KW-0175">Coiled coil</keyword>
<dbReference type="EMBL" id="VIWW01000001">
    <property type="protein sequence ID" value="TWG02576.1"/>
    <property type="molecule type" value="Genomic_DNA"/>
</dbReference>
<gene>
    <name evidence="7" type="ORF">FHX80_11985</name>
</gene>
<evidence type="ECO:0000256" key="3">
    <source>
        <dbReference type="ARBA" id="ARBA00022801"/>
    </source>
</evidence>
<dbReference type="Gene3D" id="6.10.250.3150">
    <property type="match status" value="1"/>
</dbReference>
<accession>A0A561UT81</accession>
<dbReference type="InterPro" id="IPR000064">
    <property type="entry name" value="NLP_P60_dom"/>
</dbReference>